<sequence length="104" mass="11402">MAAGCIDRARLLPVDPVVGRPGIEEQVPVARRLGLHVYLPRHTALRATAALLHGALQPASGSRPCAAQPVFPRRHALHAARIHAEYVRVHHGNLRWRNPGDALR</sequence>
<name>A0A226X4F0_CABSO</name>
<organism evidence="1 2">
    <name type="scientific">Caballeronia sordidicola</name>
    <name type="common">Burkholderia sordidicola</name>
    <dbReference type="NCBI Taxonomy" id="196367"/>
    <lineage>
        <taxon>Bacteria</taxon>
        <taxon>Pseudomonadati</taxon>
        <taxon>Pseudomonadota</taxon>
        <taxon>Betaproteobacteria</taxon>
        <taxon>Burkholderiales</taxon>
        <taxon>Burkholderiaceae</taxon>
        <taxon>Caballeronia</taxon>
    </lineage>
</organism>
<keyword evidence="1" id="KW-0547">Nucleotide-binding</keyword>
<proteinExistence type="predicted"/>
<dbReference type="Proteomes" id="UP000214720">
    <property type="component" value="Unassembled WGS sequence"/>
</dbReference>
<dbReference type="EMBL" id="MTHB01000063">
    <property type="protein sequence ID" value="OXC78345.1"/>
    <property type="molecule type" value="Genomic_DNA"/>
</dbReference>
<gene>
    <name evidence="1" type="ORF">BSU04_11405</name>
</gene>
<protein>
    <submittedName>
        <fullName evidence="1">Histidine ABC transporter, ATP-binding protein HisP</fullName>
    </submittedName>
</protein>
<dbReference type="AlphaFoldDB" id="A0A226X4F0"/>
<dbReference type="GO" id="GO:0005524">
    <property type="term" value="F:ATP binding"/>
    <property type="evidence" value="ECO:0007669"/>
    <property type="project" value="UniProtKB-KW"/>
</dbReference>
<evidence type="ECO:0000313" key="1">
    <source>
        <dbReference type="EMBL" id="OXC78345.1"/>
    </source>
</evidence>
<reference evidence="2" key="1">
    <citation type="submission" date="2017-01" db="EMBL/GenBank/DDBJ databases">
        <title>Genome Analysis of Deinococcus marmoris KOPRI26562.</title>
        <authorList>
            <person name="Kim J.H."/>
            <person name="Oh H.-M."/>
        </authorList>
    </citation>
    <scope>NUCLEOTIDE SEQUENCE [LARGE SCALE GENOMIC DNA]</scope>
    <source>
        <strain evidence="2">PAMC 26633</strain>
    </source>
</reference>
<accession>A0A226X4F0</accession>
<evidence type="ECO:0000313" key="2">
    <source>
        <dbReference type="Proteomes" id="UP000214720"/>
    </source>
</evidence>
<keyword evidence="1" id="KW-0067">ATP-binding</keyword>
<comment type="caution">
    <text evidence="1">The sequence shown here is derived from an EMBL/GenBank/DDBJ whole genome shotgun (WGS) entry which is preliminary data.</text>
</comment>